<evidence type="ECO:0000313" key="1">
    <source>
        <dbReference type="EMBL" id="WUI83725.1"/>
    </source>
</evidence>
<dbReference type="EMBL" id="CP107941">
    <property type="protein sequence ID" value="WUI83725.1"/>
    <property type="molecule type" value="Genomic_DNA"/>
</dbReference>
<proteinExistence type="predicted"/>
<reference evidence="1 2" key="1">
    <citation type="submission" date="2022-10" db="EMBL/GenBank/DDBJ databases">
        <title>The complete genomes of actinobacterial strains from the NBC collection.</title>
        <authorList>
            <person name="Joergensen T.S."/>
            <person name="Alvarez Arevalo M."/>
            <person name="Sterndorff E.B."/>
            <person name="Faurdal D."/>
            <person name="Vuksanovic O."/>
            <person name="Mourched A.-S."/>
            <person name="Charusanti P."/>
            <person name="Shaw S."/>
            <person name="Blin K."/>
            <person name="Weber T."/>
        </authorList>
    </citation>
    <scope>NUCLEOTIDE SEQUENCE [LARGE SCALE GENOMIC DNA]</scope>
    <source>
        <strain evidence="1 2">NBC_00396</strain>
    </source>
</reference>
<dbReference type="Proteomes" id="UP001346877">
    <property type="component" value="Chromosome"/>
</dbReference>
<keyword evidence="2" id="KW-1185">Reference proteome</keyword>
<evidence type="ECO:0008006" key="3">
    <source>
        <dbReference type="Google" id="ProtNLM"/>
    </source>
</evidence>
<organism evidence="1 2">
    <name type="scientific">Micromonospora zamorensis</name>
    <dbReference type="NCBI Taxonomy" id="709883"/>
    <lineage>
        <taxon>Bacteria</taxon>
        <taxon>Bacillati</taxon>
        <taxon>Actinomycetota</taxon>
        <taxon>Actinomycetes</taxon>
        <taxon>Micromonosporales</taxon>
        <taxon>Micromonosporaceae</taxon>
        <taxon>Micromonospora</taxon>
    </lineage>
</organism>
<protein>
    <recommendedName>
        <fullName evidence="3">SUKH-4 immunity protein</fullName>
    </recommendedName>
</protein>
<evidence type="ECO:0000313" key="2">
    <source>
        <dbReference type="Proteomes" id="UP001346877"/>
    </source>
</evidence>
<accession>A0ABZ1PIT8</accession>
<name>A0ABZ1PIT8_9ACTN</name>
<sequence length="363" mass="38907">MRYVVPKGMHLYRTTDRTEQIVVTDVAGSLPLHLHELLLRVAGWASDAVLTTARDHLAEGRLAEAAGAVLTAAGRDRMPMSESDLELLAALVPDDRTTAWPEAAPPGAAAEADFAPQLAGSAGTAPLVLDLTGDADRLDGPDRAAVAAVREVAGGVALWRTWRRASPGPDLDHPVRVYLLLAGGDPGGLPVACARVQRALADAGIDHPQVEAFHHRTALPPYQRLARGRSALLWAATEAQPITVARVFDAYHPATGGQFSADRPALSHGDELQRTLHYLDSGAVLLATEAREADPFDEDAGPVVPLSFRTDGSWIWTDAVSYFLRTYALSPDDALLAHIRTREYRVPEVDPVAEHRALAALLT</sequence>
<gene>
    <name evidence="1" type="ORF">OG375_05110</name>
</gene>
<dbReference type="RefSeq" id="WP_328373102.1">
    <property type="nucleotide sequence ID" value="NZ_CP107936.1"/>
</dbReference>